<dbReference type="InterPro" id="IPR001611">
    <property type="entry name" value="Leu-rich_rpt"/>
</dbReference>
<evidence type="ECO:0000256" key="1">
    <source>
        <dbReference type="ARBA" id="ARBA00022614"/>
    </source>
</evidence>
<evidence type="ECO:0000313" key="5">
    <source>
        <dbReference type="Proteomes" id="UP000800097"/>
    </source>
</evidence>
<sequence>MERPQSSIPVRSSGIPRPASRLPVPKPAGAKSQLRSTSSTEQLRKKPSLNSIGRPTPTSSTSTLQKKPSRTSLARPTSSSTTGAAGVGSIPTSTVTRNGPSDTQVRAPTKPASERPHGRNVPPSSRHASHSSSITQSTEKDGDGLGDLDVLQEDAVGAGLARGDNPSTPISKRPPPSLADRTMESLAFVQTSSPAGKSRRTSTFFATDKSMPPPRRPAGSIAEGQRPRSSDGTPRGPLTPRRTAAIGPGGAMTTPGKRSVSETTPTTTPGRTPSMVRQLSQIRRNPNSQSPSIISVSKTKTLKSKPSLDGTFGAAISPPGTAVTVSPSPRRANGAPIGSPDNVRSVSNSSAAFREQIAKAKAARLAKPSSEHTAEASKKTSNSSAALREQITKAKEAARRAHTANRIGRTTPLKEVPAVTQNDFGIEPDPAEIAEFDFGLEDPFNQRSKGSKSLLRKRIDAARVGGKLNIAAMGLKEIPDEVLTMYKYDPNDDSVAWGEAVDLITIIAADNELATLPDRMFPDVDMDLEALMDSDEDGPQFGGVQSLDFHGNHLLQLPSGLRRLTQLTKLNLSRNQLPIATFELITQIITLRELKLADNVLQGALPASLGALTQLEVLELQGNKITSLPAEIGELVHLRTLNVANNDLRELPSELFTSVPLIELMASKNALSGALFTVESIPTLQHLHLAHNSISSLCSGETLDLPALKTLDLSANRLTALPDMTPWTSLDQLLVGENKLEALPTGFVTLKHLRTADFTANNIHKLDEQVALMDRLESLTLAANPLCERKFLTMNTEDLKRDLLSRLEVDVTNTAESECVAVDDPPPNNGWVLRPSGILDLSFQNLTDIDEQMLIEFAKANDIRQISLQQNYFQFIPAVFSQLDHLSVLDLSKNNIEEPFQKSIEFPKLRELRLTGNKMQSLESMTTYLSAPLLQHLDVSNNHISGALPSLVTSFPGLTVLLASNNAITEVQADSLKGLKIANLSNNEISRLDPEIGLLSGSLTSFEVEGNTFRVPNYAVLRKGTEAVLAWLRDKIPAPVEASEGVDTEEF</sequence>
<evidence type="ECO:0000313" key="4">
    <source>
        <dbReference type="EMBL" id="KAF2280226.1"/>
    </source>
</evidence>
<dbReference type="Pfam" id="PF13855">
    <property type="entry name" value="LRR_8"/>
    <property type="match status" value="2"/>
</dbReference>
<dbReference type="PROSITE" id="PS51450">
    <property type="entry name" value="LRR"/>
    <property type="match status" value="5"/>
</dbReference>
<dbReference type="Pfam" id="PF00560">
    <property type="entry name" value="LRR_1"/>
    <property type="match status" value="1"/>
</dbReference>
<gene>
    <name evidence="4" type="ORF">EI97DRAFT_429982</name>
</gene>
<accession>A0A6A6JWW0</accession>
<proteinExistence type="predicted"/>
<dbReference type="InterPro" id="IPR032675">
    <property type="entry name" value="LRR_dom_sf"/>
</dbReference>
<feature type="compositionally biased region" description="Polar residues" evidence="3">
    <location>
        <begin position="48"/>
        <end position="76"/>
    </location>
</feature>
<dbReference type="EMBL" id="ML986485">
    <property type="protein sequence ID" value="KAF2280226.1"/>
    <property type="molecule type" value="Genomic_DNA"/>
</dbReference>
<dbReference type="SUPFAM" id="SSF52058">
    <property type="entry name" value="L domain-like"/>
    <property type="match status" value="2"/>
</dbReference>
<dbReference type="RefSeq" id="XP_033657764.1">
    <property type="nucleotide sequence ID" value="XM_033797573.1"/>
</dbReference>
<name>A0A6A6JWW0_WESOR</name>
<feature type="compositionally biased region" description="Basic and acidic residues" evidence="3">
    <location>
        <begin position="369"/>
        <end position="378"/>
    </location>
</feature>
<dbReference type="GeneID" id="54550748"/>
<dbReference type="InterPro" id="IPR003591">
    <property type="entry name" value="Leu-rich_rpt_typical-subtyp"/>
</dbReference>
<feature type="compositionally biased region" description="Low complexity" evidence="3">
    <location>
        <begin position="124"/>
        <end position="133"/>
    </location>
</feature>
<evidence type="ECO:0000256" key="2">
    <source>
        <dbReference type="ARBA" id="ARBA00022737"/>
    </source>
</evidence>
<keyword evidence="2" id="KW-0677">Repeat</keyword>
<dbReference type="Gene3D" id="3.80.10.10">
    <property type="entry name" value="Ribonuclease Inhibitor"/>
    <property type="match status" value="2"/>
</dbReference>
<feature type="compositionally biased region" description="Low complexity" evidence="3">
    <location>
        <begin position="263"/>
        <end position="273"/>
    </location>
</feature>
<feature type="compositionally biased region" description="Low complexity" evidence="3">
    <location>
        <begin position="292"/>
        <end position="308"/>
    </location>
</feature>
<reference evidence="4" key="1">
    <citation type="journal article" date="2020" name="Stud. Mycol.">
        <title>101 Dothideomycetes genomes: a test case for predicting lifestyles and emergence of pathogens.</title>
        <authorList>
            <person name="Haridas S."/>
            <person name="Albert R."/>
            <person name="Binder M."/>
            <person name="Bloem J."/>
            <person name="Labutti K."/>
            <person name="Salamov A."/>
            <person name="Andreopoulos B."/>
            <person name="Baker S."/>
            <person name="Barry K."/>
            <person name="Bills G."/>
            <person name="Bluhm B."/>
            <person name="Cannon C."/>
            <person name="Castanera R."/>
            <person name="Culley D."/>
            <person name="Daum C."/>
            <person name="Ezra D."/>
            <person name="Gonzalez J."/>
            <person name="Henrissat B."/>
            <person name="Kuo A."/>
            <person name="Liang C."/>
            <person name="Lipzen A."/>
            <person name="Lutzoni F."/>
            <person name="Magnuson J."/>
            <person name="Mondo S."/>
            <person name="Nolan M."/>
            <person name="Ohm R."/>
            <person name="Pangilinan J."/>
            <person name="Park H.-J."/>
            <person name="Ramirez L."/>
            <person name="Alfaro M."/>
            <person name="Sun H."/>
            <person name="Tritt A."/>
            <person name="Yoshinaga Y."/>
            <person name="Zwiers L.-H."/>
            <person name="Turgeon B."/>
            <person name="Goodwin S."/>
            <person name="Spatafora J."/>
            <person name="Crous P."/>
            <person name="Grigoriev I."/>
        </authorList>
    </citation>
    <scope>NUCLEOTIDE SEQUENCE</scope>
    <source>
        <strain evidence="4">CBS 379.55</strain>
    </source>
</reference>
<dbReference type="AlphaFoldDB" id="A0A6A6JWW0"/>
<feature type="compositionally biased region" description="Polar residues" evidence="3">
    <location>
        <begin position="1"/>
        <end position="10"/>
    </location>
</feature>
<dbReference type="SMART" id="SM00364">
    <property type="entry name" value="LRR_BAC"/>
    <property type="match status" value="6"/>
</dbReference>
<feature type="compositionally biased region" description="Polar residues" evidence="3">
    <location>
        <begin position="188"/>
        <end position="205"/>
    </location>
</feature>
<dbReference type="GO" id="GO:0005737">
    <property type="term" value="C:cytoplasm"/>
    <property type="evidence" value="ECO:0007669"/>
    <property type="project" value="TreeGrafter"/>
</dbReference>
<keyword evidence="5" id="KW-1185">Reference proteome</keyword>
<dbReference type="Proteomes" id="UP000800097">
    <property type="component" value="Unassembled WGS sequence"/>
</dbReference>
<evidence type="ECO:0000256" key="3">
    <source>
        <dbReference type="SAM" id="MobiDB-lite"/>
    </source>
</evidence>
<dbReference type="SMART" id="SM00369">
    <property type="entry name" value="LRR_TYP"/>
    <property type="match status" value="8"/>
</dbReference>
<feature type="region of interest" description="Disordered" evidence="3">
    <location>
        <begin position="1"/>
        <end position="409"/>
    </location>
</feature>
<dbReference type="PANTHER" id="PTHR48051">
    <property type="match status" value="1"/>
</dbReference>
<feature type="compositionally biased region" description="Polar residues" evidence="3">
    <location>
        <begin position="275"/>
        <end position="291"/>
    </location>
</feature>
<keyword evidence="1" id="KW-0433">Leucine-rich repeat</keyword>
<feature type="compositionally biased region" description="Polar residues" evidence="3">
    <location>
        <begin position="90"/>
        <end position="106"/>
    </location>
</feature>
<feature type="compositionally biased region" description="Basic and acidic residues" evidence="3">
    <location>
        <begin position="390"/>
        <end position="399"/>
    </location>
</feature>
<dbReference type="OrthoDB" id="676979at2759"/>
<feature type="compositionally biased region" description="Low complexity" evidence="3">
    <location>
        <begin position="77"/>
        <end position="89"/>
    </location>
</feature>
<dbReference type="PANTHER" id="PTHR48051:SF1">
    <property type="entry name" value="RAS SUPPRESSOR PROTEIN 1"/>
    <property type="match status" value="1"/>
</dbReference>
<protein>
    <submittedName>
        <fullName evidence="4">L domain-like protein</fullName>
    </submittedName>
</protein>
<dbReference type="PRINTS" id="PR00019">
    <property type="entry name" value="LEURICHRPT"/>
</dbReference>
<organism evidence="4 5">
    <name type="scientific">Westerdykella ornata</name>
    <dbReference type="NCBI Taxonomy" id="318751"/>
    <lineage>
        <taxon>Eukaryota</taxon>
        <taxon>Fungi</taxon>
        <taxon>Dikarya</taxon>
        <taxon>Ascomycota</taxon>
        <taxon>Pezizomycotina</taxon>
        <taxon>Dothideomycetes</taxon>
        <taxon>Pleosporomycetidae</taxon>
        <taxon>Pleosporales</taxon>
        <taxon>Sporormiaceae</taxon>
        <taxon>Westerdykella</taxon>
    </lineage>
</organism>
<dbReference type="InterPro" id="IPR050216">
    <property type="entry name" value="LRR_domain-containing"/>
</dbReference>
<feature type="compositionally biased region" description="Polar residues" evidence="3">
    <location>
        <begin position="342"/>
        <end position="351"/>
    </location>
</feature>